<dbReference type="Pfam" id="PF13181">
    <property type="entry name" value="TPR_8"/>
    <property type="match status" value="1"/>
</dbReference>
<geneLocation type="plasmid" evidence="3 4">
    <name>pMIC7113.04</name>
</geneLocation>
<dbReference type="SUPFAM" id="SSF48452">
    <property type="entry name" value="TPR-like"/>
    <property type="match status" value="2"/>
</dbReference>
<feature type="repeat" description="TPR" evidence="1">
    <location>
        <begin position="464"/>
        <end position="497"/>
    </location>
</feature>
<feature type="repeat" description="TPR" evidence="1">
    <location>
        <begin position="549"/>
        <end position="582"/>
    </location>
</feature>
<evidence type="ECO:0000313" key="3">
    <source>
        <dbReference type="EMBL" id="AFZ22252.1"/>
    </source>
</evidence>
<keyword evidence="4" id="KW-1185">Reference proteome</keyword>
<feature type="repeat" description="TPR" evidence="1">
    <location>
        <begin position="629"/>
        <end position="662"/>
    </location>
</feature>
<dbReference type="InterPro" id="IPR019734">
    <property type="entry name" value="TPR_rpt"/>
</dbReference>
<dbReference type="Gene3D" id="3.40.50.300">
    <property type="entry name" value="P-loop containing nucleotide triphosphate hydrolases"/>
    <property type="match status" value="1"/>
</dbReference>
<feature type="repeat" description="TPR" evidence="1">
    <location>
        <begin position="589"/>
        <end position="622"/>
    </location>
</feature>
<keyword evidence="2" id="KW-0812">Transmembrane</keyword>
<evidence type="ECO:0000256" key="1">
    <source>
        <dbReference type="PROSITE-ProRule" id="PRU00339"/>
    </source>
</evidence>
<dbReference type="PANTHER" id="PTHR10098">
    <property type="entry name" value="RAPSYN-RELATED"/>
    <property type="match status" value="1"/>
</dbReference>
<dbReference type="PANTHER" id="PTHR10098:SF108">
    <property type="entry name" value="TETRATRICOPEPTIDE REPEAT PROTEIN 28"/>
    <property type="match status" value="1"/>
</dbReference>
<feature type="repeat" description="TPR" evidence="1">
    <location>
        <begin position="424"/>
        <end position="457"/>
    </location>
</feature>
<dbReference type="InterPro" id="IPR027417">
    <property type="entry name" value="P-loop_NTPase"/>
</dbReference>
<dbReference type="InterPro" id="IPR011990">
    <property type="entry name" value="TPR-like_helical_dom_sf"/>
</dbReference>
<dbReference type="SUPFAM" id="SSF52540">
    <property type="entry name" value="P-loop containing nucleoside triphosphate hydrolases"/>
    <property type="match status" value="1"/>
</dbReference>
<organism evidence="3 4">
    <name type="scientific">Allocoleopsis franciscana PCC 7113</name>
    <dbReference type="NCBI Taxonomy" id="1173027"/>
    <lineage>
        <taxon>Bacteria</taxon>
        <taxon>Bacillati</taxon>
        <taxon>Cyanobacteriota</taxon>
        <taxon>Cyanophyceae</taxon>
        <taxon>Coleofasciculales</taxon>
        <taxon>Coleofasciculaceae</taxon>
        <taxon>Allocoleopsis</taxon>
        <taxon>Allocoleopsis franciscana</taxon>
    </lineage>
</organism>
<dbReference type="EMBL" id="CP003634">
    <property type="protein sequence ID" value="AFZ22252.1"/>
    <property type="molecule type" value="Genomic_DNA"/>
</dbReference>
<keyword evidence="2" id="KW-0472">Membrane</keyword>
<dbReference type="GO" id="GO:0043531">
    <property type="term" value="F:ADP binding"/>
    <property type="evidence" value="ECO:0007669"/>
    <property type="project" value="InterPro"/>
</dbReference>
<sequence length="863" mass="99163">MQSIPPHGREHLHFANQFWADVRQAPDFGIFAEQVLKALIGESLEEFSRLTTIEKINKLVKHLNQQRCLLVIDNLEVLLDEQQWKDEGYQQFFSCWKEQGKNSTILLTSQEIPFSLQYESWLMLNGLEPREGGNFLSSLGVQSNPSESNEQDELENFSQMLDGHPLALRLAASYLRLYCKGKNILSQARQVGLVSFPSITKEASDEHRGEQTCLERLLQRHLERLTQNQYLSLIDLSVYRLPFTEDAATAMIGVTDLIEVLRVLEAFVQRSLLTKSGNLYQLQPSIQKYIQGIAGNQTVAHQKATHYYQKNIKSEPWSDLEDIRANLELFYHQCQFGSYLDAFTTTECVADFLDLKGYILQILNMYEHLQLNWQDDETNQKERNIIWNRLGYIRYYVGQASSAFQCYQQALNISFVIGEGRCEAIALKGLGDLHNKPGTFEQAIDYYQQALEIARQINEKDIEVDSLSGLGSVYFQRSQYEKSIDAYQKALQRHRTSGINTKRYRKTELSIILALGIAYKWQHDYGRAILVHREVLAIAQNIGDKEHEFDAYFGLGFIHFVQDKYSESIGYYREALKIAKDIGIQQKEAWILTDFGRICCACKQYPEALDYYKQALELNSTLGCQRGMAWTLMHQGSVYVGLEEYKEAIELYKQSINIYKAISLFREMIQALCLMGVAYDFIGDFNQANEIYQEAITVAQATEYGHYEAVSYLLQTISLAKPGDSLNALQSIQRAKILFQRMGIEDEIQHCDAVSQNYVFQVSSPSKLHFEIPDLPKLDLPEREDSTITKQSEQSSDSLSDYQQSAISSDVSFSLTIVFYLFISLFILANFIQGHLILGSIFLLVAVFFFFGQYLYSKRSQRK</sequence>
<evidence type="ECO:0000313" key="4">
    <source>
        <dbReference type="Proteomes" id="UP000010471"/>
    </source>
</evidence>
<keyword evidence="1" id="KW-0802">TPR repeat</keyword>
<dbReference type="HOGENOM" id="CLU_012727_2_1_3"/>
<gene>
    <name evidence="3" type="ORF">Mic7113_6688</name>
</gene>
<feature type="transmembrane region" description="Helical" evidence="2">
    <location>
        <begin position="811"/>
        <end position="829"/>
    </location>
</feature>
<feature type="transmembrane region" description="Helical" evidence="2">
    <location>
        <begin position="836"/>
        <end position="856"/>
    </location>
</feature>
<dbReference type="SMART" id="SM00028">
    <property type="entry name" value="TPR"/>
    <property type="match status" value="8"/>
</dbReference>
<feature type="repeat" description="TPR" evidence="1">
    <location>
        <begin position="669"/>
        <end position="702"/>
    </location>
</feature>
<dbReference type="PROSITE" id="PS50005">
    <property type="entry name" value="TPR"/>
    <property type="match status" value="6"/>
</dbReference>
<accession>K9WRS2</accession>
<dbReference type="Proteomes" id="UP000010471">
    <property type="component" value="Plasmid pMIC7113.04"/>
</dbReference>
<reference evidence="3 4" key="1">
    <citation type="submission" date="2012-06" db="EMBL/GenBank/DDBJ databases">
        <title>Finished plasmid 4 of genome of Microcoleus sp. PCC 7113.</title>
        <authorList>
            <consortium name="US DOE Joint Genome Institute"/>
            <person name="Gugger M."/>
            <person name="Coursin T."/>
            <person name="Rippka R."/>
            <person name="Tandeau De Marsac N."/>
            <person name="Huntemann M."/>
            <person name="Wei C.-L."/>
            <person name="Han J."/>
            <person name="Detter J.C."/>
            <person name="Han C."/>
            <person name="Tapia R."/>
            <person name="Chen A."/>
            <person name="Kyrpides N."/>
            <person name="Mavromatis K."/>
            <person name="Markowitz V."/>
            <person name="Szeto E."/>
            <person name="Ivanova N."/>
            <person name="Pagani I."/>
            <person name="Pati A."/>
            <person name="Goodwin L."/>
            <person name="Nordberg H.P."/>
            <person name="Cantor M.N."/>
            <person name="Hua S.X."/>
            <person name="Woyke T."/>
            <person name="Kerfeld C.A."/>
        </authorList>
    </citation>
    <scope>NUCLEOTIDE SEQUENCE [LARGE SCALE GENOMIC DNA]</scope>
    <source>
        <strain evidence="3 4">PCC 7113</strain>
        <plasmid evidence="3 4">pMIC7113.04</plasmid>
    </source>
</reference>
<dbReference type="KEGG" id="mic:Mic7113_6688"/>
<dbReference type="Pfam" id="PF13374">
    <property type="entry name" value="TPR_10"/>
    <property type="match status" value="1"/>
</dbReference>
<keyword evidence="3" id="KW-0614">Plasmid</keyword>
<dbReference type="OrthoDB" id="478269at2"/>
<dbReference type="Gene3D" id="1.25.40.10">
    <property type="entry name" value="Tetratricopeptide repeat domain"/>
    <property type="match status" value="2"/>
</dbReference>
<dbReference type="AlphaFoldDB" id="K9WRS2"/>
<proteinExistence type="predicted"/>
<evidence type="ECO:0000256" key="2">
    <source>
        <dbReference type="SAM" id="Phobius"/>
    </source>
</evidence>
<protein>
    <submittedName>
        <fullName evidence="3">Tetratricopeptide repeat protein</fullName>
    </submittedName>
</protein>
<keyword evidence="2" id="KW-1133">Transmembrane helix</keyword>
<dbReference type="Pfam" id="PF13424">
    <property type="entry name" value="TPR_12"/>
    <property type="match status" value="3"/>
</dbReference>
<name>K9WRS2_9CYAN</name>